<evidence type="ECO:0000313" key="2">
    <source>
        <dbReference type="Proteomes" id="UP000004478"/>
    </source>
</evidence>
<accession>K1KZH0</accession>
<gene>
    <name evidence="1" type="ORF">B879_03489</name>
</gene>
<proteinExistence type="predicted"/>
<dbReference type="OrthoDB" id="627216at2"/>
<dbReference type="RefSeq" id="WP_009186505.1">
    <property type="nucleotide sequence ID" value="NZ_AMGM01000082.1"/>
</dbReference>
<organism evidence="1 2">
    <name type="scientific">Cecembia lonarensis (strain CCUG 58316 / KCTC 22772 / LW9)</name>
    <dbReference type="NCBI Taxonomy" id="1225176"/>
    <lineage>
        <taxon>Bacteria</taxon>
        <taxon>Pseudomonadati</taxon>
        <taxon>Bacteroidota</taxon>
        <taxon>Cytophagia</taxon>
        <taxon>Cytophagales</taxon>
        <taxon>Cyclobacteriaceae</taxon>
        <taxon>Cecembia</taxon>
    </lineage>
</organism>
<comment type="caution">
    <text evidence="1">The sequence shown here is derived from an EMBL/GenBank/DDBJ whole genome shotgun (WGS) entry which is preliminary data.</text>
</comment>
<dbReference type="EMBL" id="AMGM01000082">
    <property type="protein sequence ID" value="EKB47901.1"/>
    <property type="molecule type" value="Genomic_DNA"/>
</dbReference>
<dbReference type="InterPro" id="IPR043129">
    <property type="entry name" value="ATPase_NBD"/>
</dbReference>
<dbReference type="SUPFAM" id="SSF53067">
    <property type="entry name" value="Actin-like ATPase domain"/>
    <property type="match status" value="2"/>
</dbReference>
<evidence type="ECO:0000313" key="1">
    <source>
        <dbReference type="EMBL" id="EKB47901.1"/>
    </source>
</evidence>
<dbReference type="Proteomes" id="UP000004478">
    <property type="component" value="Unassembled WGS sequence"/>
</dbReference>
<dbReference type="AlphaFoldDB" id="K1KZH0"/>
<reference evidence="1 2" key="1">
    <citation type="journal article" date="2012" name="J. Bacteriol.">
        <title>Draft Genome Sequence of Cecembia lonarensis Strain LW9T, Isolated from Lonar Lake, a Haloalkaline Lake in India.</title>
        <authorList>
            <person name="Shivaji S."/>
            <person name="Ara S."/>
            <person name="Singh A."/>
            <person name="Pinnaka A.K."/>
        </authorList>
    </citation>
    <scope>NUCLEOTIDE SEQUENCE [LARGE SCALE GENOMIC DNA]</scope>
    <source>
        <strain evidence="1 2">LW9</strain>
    </source>
</reference>
<keyword evidence="2" id="KW-1185">Reference proteome</keyword>
<dbReference type="Gene3D" id="3.30.420.40">
    <property type="match status" value="2"/>
</dbReference>
<sequence length="342" mass="37815">MKSVNIERIPSVIETNSSNLRFVAGDFIRGLKIFDDKKAYIVGQLALNEGVSPHRNINGEPSEKDYQLLFKAAMLIGVQKIGNPMNITIGFPFSTFQLYKEISQTLFLKQHNIEFDTAPYSGGGVKSFIAEVESLSVMPEAIGCSLALRSHENVKGNFFVISLGYGTCEGIFSTESGLVQRSSLSTFGIRYAVKLMETELMKRFYLDLKNEHQIDAAFRNGFIFLNRKRVDVKDLRDSVLKQYYADVVSPSLRKAFDDNDFARANGMFLAGGGAMYETLVEEFKKEFEGITDVKVSDNAQNLASIGYCYNSLAQNGGDSSKALGLDIGNSSTVICTFNTASN</sequence>
<protein>
    <submittedName>
        <fullName evidence="1">Uncharacterized protein</fullName>
    </submittedName>
</protein>
<name>K1KZH0_CECL9</name>